<sequence>MTDKTVHPFPLFFDSDCAGVHGENLECVQPIPWPGIDNVNITYVKALAARLFAASYRSPDLLNLFAIRKVHLTKLLVHSKDLFIRENNIVDVVVPYDGCVRVFGDTHGDLHSLIEAISTAGLPTQTNIFVFAGDCVDRGCWGVEVVALILALKLHSPSHVFFLRGNHETTGCTRRYGFLDEVKRKYDMKTLDAFSKTFRELPVAAVLRSLPANQSCTPVAVHPAAGKVRRRPKRGKRKEGPLIDSAPVGQGWRATPVPGEKRVLVVHGGLFRSWKAQKRCVMTIGDLVDLAEVNRREDDPYECLLEDVIWSDPSAKNEVSCNLLRGAGILFGSGAVQSFFKRNGLHGMIRAHEGPDMRERRKDMNNVDNGYSVDMELAEGYVATVFTAANYPPDQPRGNRGAFATIYGKGTEKKQALPEFTSFEKRGAPRGPELFYMPDQSDQSATPRNSFSK</sequence>
<keyword evidence="2" id="KW-0479">Metal-binding</keyword>
<evidence type="ECO:0000256" key="4">
    <source>
        <dbReference type="RuleBase" id="RU004273"/>
    </source>
</evidence>
<feature type="domain" description="Serine/threonine specific protein phosphatases" evidence="6">
    <location>
        <begin position="163"/>
        <end position="168"/>
    </location>
</feature>
<evidence type="ECO:0000313" key="8">
    <source>
        <dbReference type="Proteomes" id="UP000247409"/>
    </source>
</evidence>
<keyword evidence="3" id="KW-0464">Manganese</keyword>
<dbReference type="EC" id="3.1.3.16" evidence="4"/>
<proteinExistence type="inferred from homology"/>
<feature type="compositionally biased region" description="Basic residues" evidence="5">
    <location>
        <begin position="227"/>
        <end position="237"/>
    </location>
</feature>
<dbReference type="InterPro" id="IPR006186">
    <property type="entry name" value="Ser/Thr-sp_prot-phosphatase"/>
</dbReference>
<evidence type="ECO:0000256" key="1">
    <source>
        <dbReference type="ARBA" id="ARBA00001936"/>
    </source>
</evidence>
<dbReference type="PANTHER" id="PTHR45668">
    <property type="entry name" value="SERINE/THREONINE-PROTEIN PHOSPHATASE 5-RELATED"/>
    <property type="match status" value="1"/>
</dbReference>
<keyword evidence="4" id="KW-0378">Hydrolase</keyword>
<organism evidence="7 8">
    <name type="scientific">Gracilariopsis chorda</name>
    <dbReference type="NCBI Taxonomy" id="448386"/>
    <lineage>
        <taxon>Eukaryota</taxon>
        <taxon>Rhodophyta</taxon>
        <taxon>Florideophyceae</taxon>
        <taxon>Rhodymeniophycidae</taxon>
        <taxon>Gracilariales</taxon>
        <taxon>Gracilariaceae</taxon>
        <taxon>Gracilariopsis</taxon>
    </lineage>
</organism>
<evidence type="ECO:0000259" key="6">
    <source>
        <dbReference type="PROSITE" id="PS00125"/>
    </source>
</evidence>
<dbReference type="SMART" id="SM00156">
    <property type="entry name" value="PP2Ac"/>
    <property type="match status" value="1"/>
</dbReference>
<dbReference type="GO" id="GO:0004722">
    <property type="term" value="F:protein serine/threonine phosphatase activity"/>
    <property type="evidence" value="ECO:0007669"/>
    <property type="project" value="UniProtKB-EC"/>
</dbReference>
<dbReference type="STRING" id="448386.A0A2V3IJP2"/>
<keyword evidence="8" id="KW-1185">Reference proteome</keyword>
<evidence type="ECO:0000256" key="2">
    <source>
        <dbReference type="ARBA" id="ARBA00022723"/>
    </source>
</evidence>
<dbReference type="EMBL" id="NBIV01000168">
    <property type="protein sequence ID" value="PXF42315.1"/>
    <property type="molecule type" value="Genomic_DNA"/>
</dbReference>
<dbReference type="Pfam" id="PF00149">
    <property type="entry name" value="Metallophos"/>
    <property type="match status" value="1"/>
</dbReference>
<reference evidence="7 8" key="1">
    <citation type="journal article" date="2018" name="Mol. Biol. Evol.">
        <title>Analysis of the draft genome of the red seaweed Gracilariopsis chorda provides insights into genome size evolution in Rhodophyta.</title>
        <authorList>
            <person name="Lee J."/>
            <person name="Yang E.C."/>
            <person name="Graf L."/>
            <person name="Yang J.H."/>
            <person name="Qiu H."/>
            <person name="Zel Zion U."/>
            <person name="Chan C.X."/>
            <person name="Stephens T.G."/>
            <person name="Weber A.P.M."/>
            <person name="Boo G.H."/>
            <person name="Boo S.M."/>
            <person name="Kim K.M."/>
            <person name="Shin Y."/>
            <person name="Jung M."/>
            <person name="Lee S.J."/>
            <person name="Yim H.S."/>
            <person name="Lee J.H."/>
            <person name="Bhattacharya D."/>
            <person name="Yoon H.S."/>
        </authorList>
    </citation>
    <scope>NUCLEOTIDE SEQUENCE [LARGE SCALE GENOMIC DNA]</scope>
    <source>
        <strain evidence="7 8">SKKU-2015</strain>
        <tissue evidence="7">Whole body</tissue>
    </source>
</reference>
<comment type="catalytic activity">
    <reaction evidence="4">
        <text>O-phospho-L-threonyl-[protein] + H2O = L-threonyl-[protein] + phosphate</text>
        <dbReference type="Rhea" id="RHEA:47004"/>
        <dbReference type="Rhea" id="RHEA-COMP:11060"/>
        <dbReference type="Rhea" id="RHEA-COMP:11605"/>
        <dbReference type="ChEBI" id="CHEBI:15377"/>
        <dbReference type="ChEBI" id="CHEBI:30013"/>
        <dbReference type="ChEBI" id="CHEBI:43474"/>
        <dbReference type="ChEBI" id="CHEBI:61977"/>
        <dbReference type="EC" id="3.1.3.16"/>
    </reaction>
</comment>
<dbReference type="InterPro" id="IPR004843">
    <property type="entry name" value="Calcineurin-like_PHP"/>
</dbReference>
<dbReference type="PANTHER" id="PTHR45668:SF9">
    <property type="entry name" value="SERINE_THREONINE-PROTEIN PHOSPHATASE 7"/>
    <property type="match status" value="1"/>
</dbReference>
<gene>
    <name evidence="7" type="ORF">BWQ96_07950</name>
</gene>
<name>A0A2V3IJP2_9FLOR</name>
<dbReference type="OrthoDB" id="445564at2759"/>
<feature type="region of interest" description="Disordered" evidence="5">
    <location>
        <begin position="422"/>
        <end position="453"/>
    </location>
</feature>
<dbReference type="InterPro" id="IPR029052">
    <property type="entry name" value="Metallo-depent_PP-like"/>
</dbReference>
<protein>
    <recommendedName>
        <fullName evidence="4">Serine/threonine-protein phosphatase</fullName>
        <ecNumber evidence="4">3.1.3.16</ecNumber>
    </recommendedName>
</protein>
<evidence type="ECO:0000256" key="3">
    <source>
        <dbReference type="ARBA" id="ARBA00023211"/>
    </source>
</evidence>
<accession>A0A2V3IJP2</accession>
<dbReference type="GO" id="GO:0046872">
    <property type="term" value="F:metal ion binding"/>
    <property type="evidence" value="ECO:0007669"/>
    <property type="project" value="UniProtKB-KW"/>
</dbReference>
<dbReference type="PRINTS" id="PR00114">
    <property type="entry name" value="STPHPHTASE"/>
</dbReference>
<comment type="similarity">
    <text evidence="4">Belongs to the PPP phosphatase family.</text>
</comment>
<evidence type="ECO:0000256" key="5">
    <source>
        <dbReference type="SAM" id="MobiDB-lite"/>
    </source>
</evidence>
<dbReference type="Gene3D" id="3.60.21.10">
    <property type="match status" value="1"/>
</dbReference>
<evidence type="ECO:0000313" key="7">
    <source>
        <dbReference type="EMBL" id="PXF42315.1"/>
    </source>
</evidence>
<comment type="caution">
    <text evidence="7">The sequence shown here is derived from an EMBL/GenBank/DDBJ whole genome shotgun (WGS) entry which is preliminary data.</text>
</comment>
<comment type="cofactor">
    <cofactor evidence="1">
        <name>Mn(2+)</name>
        <dbReference type="ChEBI" id="CHEBI:29035"/>
    </cofactor>
</comment>
<dbReference type="PROSITE" id="PS00125">
    <property type="entry name" value="SER_THR_PHOSPHATASE"/>
    <property type="match status" value="1"/>
</dbReference>
<feature type="region of interest" description="Disordered" evidence="5">
    <location>
        <begin position="224"/>
        <end position="250"/>
    </location>
</feature>
<dbReference type="Proteomes" id="UP000247409">
    <property type="component" value="Unassembled WGS sequence"/>
</dbReference>
<dbReference type="SUPFAM" id="SSF56300">
    <property type="entry name" value="Metallo-dependent phosphatases"/>
    <property type="match status" value="1"/>
</dbReference>
<dbReference type="InterPro" id="IPR051134">
    <property type="entry name" value="PPP_phosphatase"/>
</dbReference>
<feature type="compositionally biased region" description="Polar residues" evidence="5">
    <location>
        <begin position="440"/>
        <end position="453"/>
    </location>
</feature>
<dbReference type="AlphaFoldDB" id="A0A2V3IJP2"/>